<dbReference type="KEGG" id="smf:Smon_0515"/>
<gene>
    <name evidence="4" type="ordered locus">Smon_0515</name>
</gene>
<dbReference type="HOGENOM" id="CLU_132074_1_0_0"/>
<dbReference type="PANTHER" id="PTHR34654:SF1">
    <property type="entry name" value="RNA-BINDING PROTEIN KHPA"/>
    <property type="match status" value="1"/>
</dbReference>
<sequence length="84" mass="9661">MMQDYYLELVNFWLENLTGSREGYDITVQVKDKNYYIDIFANKSEIGKIIGKNGKIITSLRNLVGSIANKNKDNVTLKISEKEI</sequence>
<keyword evidence="5" id="KW-1185">Reference proteome</keyword>
<evidence type="ECO:0000313" key="5">
    <source>
        <dbReference type="Proteomes" id="UP000002072"/>
    </source>
</evidence>
<keyword evidence="2 3" id="KW-0694">RNA-binding</keyword>
<reference evidence="4 5" key="1">
    <citation type="journal article" date="2009" name="Stand. Genomic Sci.">
        <title>Complete genome sequence of Streptobacillus moniliformis type strain (9901T).</title>
        <authorList>
            <person name="Nolan M."/>
            <person name="Gronow S."/>
            <person name="Lapidus A."/>
            <person name="Ivanova N."/>
            <person name="Copeland A."/>
            <person name="Lucas S."/>
            <person name="Del Rio T.G."/>
            <person name="Chen F."/>
            <person name="Tice H."/>
            <person name="Pitluck S."/>
            <person name="Cheng J.F."/>
            <person name="Sims D."/>
            <person name="Meincke L."/>
            <person name="Bruce D."/>
            <person name="Goodwin L."/>
            <person name="Brettin T."/>
            <person name="Han C."/>
            <person name="Detter J.C."/>
            <person name="Ovchinikova G."/>
            <person name="Pati A."/>
            <person name="Mavromatis K."/>
            <person name="Mikhailova N."/>
            <person name="Chen A."/>
            <person name="Palaniappan K."/>
            <person name="Land M."/>
            <person name="Hauser L."/>
            <person name="Chang Y.J."/>
            <person name="Jeffries C.D."/>
            <person name="Rohde M."/>
            <person name="Sproer C."/>
            <person name="Goker M."/>
            <person name="Bristow J."/>
            <person name="Eisen J.A."/>
            <person name="Markowitz V."/>
            <person name="Hugenholtz P."/>
            <person name="Kyrpides N.C."/>
            <person name="Klenk H.P."/>
            <person name="Chain P."/>
        </authorList>
    </citation>
    <scope>NUCLEOTIDE SEQUENCE [LARGE SCALE GENOMIC DNA]</scope>
    <source>
        <strain evidence="5">ATCC 14647 / DSM 12112 / NCTC 10651 / 9901</strain>
    </source>
</reference>
<evidence type="ECO:0000256" key="1">
    <source>
        <dbReference type="ARBA" id="ARBA00022490"/>
    </source>
</evidence>
<dbReference type="InterPro" id="IPR020627">
    <property type="entry name" value="KhpA"/>
</dbReference>
<evidence type="ECO:0000313" key="4">
    <source>
        <dbReference type="EMBL" id="ACZ00995.1"/>
    </source>
</evidence>
<dbReference type="eggNOG" id="COG1837">
    <property type="taxonomic scope" value="Bacteria"/>
</dbReference>
<dbReference type="SUPFAM" id="SSF54814">
    <property type="entry name" value="Prokaryotic type KH domain (KH-domain type II)"/>
    <property type="match status" value="1"/>
</dbReference>
<dbReference type="EMBL" id="CP001779">
    <property type="protein sequence ID" value="ACZ00995.1"/>
    <property type="molecule type" value="Genomic_DNA"/>
</dbReference>
<proteinExistence type="predicted"/>
<evidence type="ECO:0000256" key="3">
    <source>
        <dbReference type="PROSITE-ProRule" id="PRU00117"/>
    </source>
</evidence>
<accession>D1AXG9</accession>
<keyword evidence="1" id="KW-0963">Cytoplasm</keyword>
<dbReference type="InterPro" id="IPR009019">
    <property type="entry name" value="KH_sf_prok-type"/>
</dbReference>
<protein>
    <submittedName>
        <fullName evidence="4">Uncharacterized protein</fullName>
    </submittedName>
</protein>
<organism evidence="4 5">
    <name type="scientific">Streptobacillus moniliformis (strain ATCC 14647 / DSM 12112 / NCTC 10651 / 9901)</name>
    <dbReference type="NCBI Taxonomy" id="519441"/>
    <lineage>
        <taxon>Bacteria</taxon>
        <taxon>Fusobacteriati</taxon>
        <taxon>Fusobacteriota</taxon>
        <taxon>Fusobacteriia</taxon>
        <taxon>Fusobacteriales</taxon>
        <taxon>Leptotrichiaceae</taxon>
        <taxon>Streptobacillus</taxon>
    </lineage>
</organism>
<name>D1AXG9_STRM9</name>
<dbReference type="Proteomes" id="UP000002072">
    <property type="component" value="Chromosome"/>
</dbReference>
<evidence type="ECO:0000256" key="2">
    <source>
        <dbReference type="ARBA" id="ARBA00022884"/>
    </source>
</evidence>
<dbReference type="Pfam" id="PF13083">
    <property type="entry name" value="KH_KhpA-B"/>
    <property type="match status" value="1"/>
</dbReference>
<dbReference type="GO" id="GO:0003723">
    <property type="term" value="F:RNA binding"/>
    <property type="evidence" value="ECO:0007669"/>
    <property type="project" value="UniProtKB-UniRule"/>
</dbReference>
<dbReference type="PANTHER" id="PTHR34654">
    <property type="entry name" value="UPF0109 PROTEIN SCO5592"/>
    <property type="match status" value="1"/>
</dbReference>
<dbReference type="STRING" id="519441.Smon_0515"/>
<dbReference type="InterPro" id="IPR015946">
    <property type="entry name" value="KH_dom-like_a/b"/>
</dbReference>
<dbReference type="AlphaFoldDB" id="D1AXG9"/>
<dbReference type="Gene3D" id="3.30.300.20">
    <property type="match status" value="1"/>
</dbReference>
<dbReference type="PROSITE" id="PS50084">
    <property type="entry name" value="KH_TYPE_1"/>
    <property type="match status" value="1"/>
</dbReference>